<evidence type="ECO:0000256" key="1">
    <source>
        <dbReference type="SAM" id="Phobius"/>
    </source>
</evidence>
<reference evidence="2 3" key="1">
    <citation type="submission" date="2024-06" db="EMBL/GenBank/DDBJ databases">
        <title>Genomic Encyclopedia of Type Strains, Phase IV (KMG-IV): sequencing the most valuable type-strain genomes for metagenomic binning, comparative biology and taxonomic classification.</title>
        <authorList>
            <person name="Goeker M."/>
        </authorList>
    </citation>
    <scope>NUCLEOTIDE SEQUENCE [LARGE SCALE GENOMIC DNA]</scope>
    <source>
        <strain evidence="2 3">DSM 105042</strain>
    </source>
</reference>
<dbReference type="Proteomes" id="UP001549031">
    <property type="component" value="Unassembled WGS sequence"/>
</dbReference>
<evidence type="ECO:0000313" key="2">
    <source>
        <dbReference type="EMBL" id="MET3584370.1"/>
    </source>
</evidence>
<feature type="transmembrane region" description="Helical" evidence="1">
    <location>
        <begin position="45"/>
        <end position="64"/>
    </location>
</feature>
<gene>
    <name evidence="2" type="ORF">ABID21_000462</name>
</gene>
<dbReference type="EMBL" id="JBEPLJ010000001">
    <property type="protein sequence ID" value="MET3584370.1"/>
    <property type="molecule type" value="Genomic_DNA"/>
</dbReference>
<protein>
    <submittedName>
        <fullName evidence="2">Uncharacterized protein</fullName>
    </submittedName>
</protein>
<name>A0ABV2H1F4_9HYPH</name>
<keyword evidence="1" id="KW-1133">Transmembrane helix</keyword>
<dbReference type="RefSeq" id="WP_247242373.1">
    <property type="nucleotide sequence ID" value="NZ_JALJRA010000001.1"/>
</dbReference>
<keyword evidence="3" id="KW-1185">Reference proteome</keyword>
<keyword evidence="1" id="KW-0812">Transmembrane</keyword>
<keyword evidence="1" id="KW-0472">Membrane</keyword>
<sequence length="65" mass="6798">MVAKKIDGFIPPGLLPMAAGPELAPQVTSGLIHELLVDFPTEPTIFGLSIFLLLSFGYCAIGTAP</sequence>
<evidence type="ECO:0000313" key="3">
    <source>
        <dbReference type="Proteomes" id="UP001549031"/>
    </source>
</evidence>
<comment type="caution">
    <text evidence="2">The sequence shown here is derived from an EMBL/GenBank/DDBJ whole genome shotgun (WGS) entry which is preliminary data.</text>
</comment>
<accession>A0ABV2H1F4</accession>
<organism evidence="2 3">
    <name type="scientific">Pseudorhizobium tarimense</name>
    <dbReference type="NCBI Taxonomy" id="1079109"/>
    <lineage>
        <taxon>Bacteria</taxon>
        <taxon>Pseudomonadati</taxon>
        <taxon>Pseudomonadota</taxon>
        <taxon>Alphaproteobacteria</taxon>
        <taxon>Hyphomicrobiales</taxon>
        <taxon>Rhizobiaceae</taxon>
        <taxon>Rhizobium/Agrobacterium group</taxon>
        <taxon>Pseudorhizobium</taxon>
    </lineage>
</organism>
<proteinExistence type="predicted"/>